<dbReference type="InterPro" id="IPR000477">
    <property type="entry name" value="RT_dom"/>
</dbReference>
<keyword evidence="6" id="KW-0255">Endonuclease</keyword>
<keyword evidence="7" id="KW-0378">Hydrolase</keyword>
<dbReference type="SUPFAM" id="SSF56672">
    <property type="entry name" value="DNA/RNA polymerases"/>
    <property type="match status" value="1"/>
</dbReference>
<evidence type="ECO:0000256" key="7">
    <source>
        <dbReference type="ARBA" id="ARBA00022801"/>
    </source>
</evidence>
<dbReference type="InterPro" id="IPR043502">
    <property type="entry name" value="DNA/RNA_pol_sf"/>
</dbReference>
<evidence type="ECO:0000313" key="11">
    <source>
        <dbReference type="Proteomes" id="UP000031515"/>
    </source>
</evidence>
<dbReference type="PANTHER" id="PTHR41694:SF3">
    <property type="entry name" value="RNA-DIRECTED DNA POLYMERASE-RELATED"/>
    <property type="match status" value="1"/>
</dbReference>
<name>A0A093DE24_CHAPE</name>
<dbReference type="Gene3D" id="3.10.10.10">
    <property type="entry name" value="HIV Type 1 Reverse Transcriptase, subunit A, domain 1"/>
    <property type="match status" value="1"/>
</dbReference>
<protein>
    <recommendedName>
        <fullName evidence="2">ribonuclease H</fullName>
        <ecNumber evidence="2">3.1.26.4</ecNumber>
    </recommendedName>
</protein>
<dbReference type="PANTHER" id="PTHR41694">
    <property type="entry name" value="ENDOGENOUS RETROVIRUS GROUP K MEMBER POL PROTEIN"/>
    <property type="match status" value="1"/>
</dbReference>
<keyword evidence="5" id="KW-0540">Nuclease</keyword>
<evidence type="ECO:0000256" key="3">
    <source>
        <dbReference type="ARBA" id="ARBA00022679"/>
    </source>
</evidence>
<gene>
    <name evidence="10" type="ORF">M959_13909</name>
</gene>
<dbReference type="PROSITE" id="PS50878">
    <property type="entry name" value="RT_POL"/>
    <property type="match status" value="1"/>
</dbReference>
<dbReference type="Pfam" id="PF06817">
    <property type="entry name" value="RVT_thumb"/>
    <property type="match status" value="1"/>
</dbReference>
<evidence type="ECO:0000256" key="2">
    <source>
        <dbReference type="ARBA" id="ARBA00012180"/>
    </source>
</evidence>
<dbReference type="InterPro" id="IPR043128">
    <property type="entry name" value="Rev_trsase/Diguanyl_cyclase"/>
</dbReference>
<comment type="similarity">
    <text evidence="1">Belongs to the beta type-B retroviral polymerase family. HERV class-II K(HML-2) pol subfamily.</text>
</comment>
<feature type="non-terminal residue" evidence="10">
    <location>
        <position position="182"/>
    </location>
</feature>
<dbReference type="Pfam" id="PF00078">
    <property type="entry name" value="RVT_1"/>
    <property type="match status" value="1"/>
</dbReference>
<evidence type="ECO:0000256" key="4">
    <source>
        <dbReference type="ARBA" id="ARBA00022695"/>
    </source>
</evidence>
<evidence type="ECO:0000259" key="9">
    <source>
        <dbReference type="PROSITE" id="PS50878"/>
    </source>
</evidence>
<feature type="domain" description="Reverse transcriptase" evidence="9">
    <location>
        <begin position="1"/>
        <end position="105"/>
    </location>
</feature>
<dbReference type="GO" id="GO:0035613">
    <property type="term" value="F:RNA stem-loop binding"/>
    <property type="evidence" value="ECO:0007669"/>
    <property type="project" value="TreeGrafter"/>
</dbReference>
<dbReference type="Gene3D" id="3.30.70.270">
    <property type="match status" value="2"/>
</dbReference>
<keyword evidence="8" id="KW-0695">RNA-directed DNA polymerase</keyword>
<dbReference type="GO" id="GO:0003964">
    <property type="term" value="F:RNA-directed DNA polymerase activity"/>
    <property type="evidence" value="ECO:0007669"/>
    <property type="project" value="UniProtKB-KW"/>
</dbReference>
<keyword evidence="4" id="KW-0548">Nucleotidyltransferase</keyword>
<reference evidence="10 11" key="1">
    <citation type="submission" date="2013-08" db="EMBL/GenBank/DDBJ databases">
        <title>Genome evolution of avian class.</title>
        <authorList>
            <person name="Zhang G."/>
            <person name="Li C."/>
        </authorList>
    </citation>
    <scope>NUCLEOTIDE SEQUENCE [LARGE SCALE GENOMIC DNA]</scope>
    <source>
        <strain evidence="10">M959</strain>
    </source>
</reference>
<evidence type="ECO:0000256" key="1">
    <source>
        <dbReference type="ARBA" id="ARBA00010879"/>
    </source>
</evidence>
<dbReference type="Proteomes" id="UP000031515">
    <property type="component" value="Unassembled WGS sequence"/>
</dbReference>
<evidence type="ECO:0000256" key="6">
    <source>
        <dbReference type="ARBA" id="ARBA00022759"/>
    </source>
</evidence>
<dbReference type="InterPro" id="IPR010661">
    <property type="entry name" value="RVT_thumb"/>
</dbReference>
<dbReference type="EMBL" id="KN125654">
    <property type="protein sequence ID" value="KFU83672.1"/>
    <property type="molecule type" value="Genomic_DNA"/>
</dbReference>
<proteinExistence type="inferred from homology"/>
<reference evidence="11" key="2">
    <citation type="journal article" date="2014" name="Science">
        <title>Comparative genomics reveals insights into avian genome evolution and adaptation.</title>
        <authorList>
            <consortium name="Avian Genome Consortium"/>
            <person name="Zhang G."/>
            <person name="Li C."/>
            <person name="Li Q."/>
            <person name="Li B."/>
            <person name="Larkin D.M."/>
            <person name="Lee C."/>
            <person name="Storz J.F."/>
            <person name="Antunes A."/>
            <person name="Greenwold M.J."/>
            <person name="Meredith R.W."/>
            <person name="Odeen A."/>
            <person name="Cui J."/>
            <person name="Zhou Q."/>
            <person name="Xu L."/>
            <person name="Pan H."/>
            <person name="Wang Z."/>
            <person name="Jin L."/>
            <person name="Zhang P."/>
            <person name="Hu H."/>
            <person name="Yang W."/>
            <person name="Hu J."/>
            <person name="Xiao J."/>
            <person name="Yang Z."/>
            <person name="Liu Y."/>
            <person name="Xie Q."/>
            <person name="Yu H."/>
            <person name="Lian J."/>
            <person name="Wen P."/>
            <person name="Zhang F."/>
            <person name="Li H."/>
            <person name="Zeng Y."/>
            <person name="Xiong Z."/>
            <person name="Liu S."/>
            <person name="Zhou L."/>
            <person name="Huang Z."/>
            <person name="An N."/>
            <person name="Wang J."/>
            <person name="Zheng Q."/>
            <person name="Xiong Y."/>
            <person name="Wang G."/>
            <person name="Wang B."/>
            <person name="Wang J."/>
            <person name="Fan Y."/>
            <person name="da Fonseca R.R."/>
            <person name="Alfaro-Nunez A."/>
            <person name="Schubert M."/>
            <person name="Orlando L."/>
            <person name="Mourier T."/>
            <person name="Howard J.T."/>
            <person name="Ganapathy G."/>
            <person name="Pfenning A."/>
            <person name="Whitney O."/>
            <person name="Rivas M.V."/>
            <person name="Hara E."/>
            <person name="Smith J."/>
            <person name="Farre M."/>
            <person name="Narayan J."/>
            <person name="Slavov G."/>
            <person name="Romanov M.N."/>
            <person name="Borges R."/>
            <person name="Machado J.P."/>
            <person name="Khan I."/>
            <person name="Springer M.S."/>
            <person name="Gatesy J."/>
            <person name="Hoffmann F.G."/>
            <person name="Opazo J.C."/>
            <person name="Hastad O."/>
            <person name="Sawyer R.H."/>
            <person name="Kim H."/>
            <person name="Kim K.W."/>
            <person name="Kim H.J."/>
            <person name="Cho S."/>
            <person name="Li N."/>
            <person name="Huang Y."/>
            <person name="Bruford M.W."/>
            <person name="Zhan X."/>
            <person name="Dixon A."/>
            <person name="Bertelsen M.F."/>
            <person name="Derryberry E."/>
            <person name="Warren W."/>
            <person name="Wilson R.K."/>
            <person name="Li S."/>
            <person name="Ray D.A."/>
            <person name="Green R.E."/>
            <person name="O'Brien S.J."/>
            <person name="Griffin D."/>
            <person name="Johnson W.E."/>
            <person name="Haussler D."/>
            <person name="Ryder O.A."/>
            <person name="Willerslev E."/>
            <person name="Graves G.R."/>
            <person name="Alstrom P."/>
            <person name="Fjeldsa J."/>
            <person name="Mindell D.P."/>
            <person name="Edwards S.V."/>
            <person name="Braun E.L."/>
            <person name="Rahbek C."/>
            <person name="Burt D.W."/>
            <person name="Houde P."/>
            <person name="Zhang Y."/>
            <person name="Yang H."/>
            <person name="Wang J."/>
            <person name="Jarvis E.D."/>
            <person name="Gilbert M.T."/>
            <person name="Wang J."/>
        </authorList>
    </citation>
    <scope>NUCLEOTIDE SEQUENCE [LARGE SCALE GENOMIC DNA]</scope>
</reference>
<dbReference type="GO" id="GO:0004523">
    <property type="term" value="F:RNA-DNA hybrid ribonuclease activity"/>
    <property type="evidence" value="ECO:0007669"/>
    <property type="project" value="UniProtKB-EC"/>
</dbReference>
<evidence type="ECO:0000313" key="10">
    <source>
        <dbReference type="EMBL" id="KFU83672.1"/>
    </source>
</evidence>
<sequence>FAFSVPSVNKAEPAKRYHWVVLPQGMKNSPTMCQVFVAWALEPVCKRYPQLIISHYMDDILIAGEKLQKETILQILTSELKQRGLQIAPEKIQQQSPWKYLGWIITGSSIKPQKVEIKSDVKTLNDVQKLVGDIQWVRKICGITNDDLKPLIQLLGTSIQANEKQSLGPEQQRALSQISEKI</sequence>
<dbReference type="AlphaFoldDB" id="A0A093DE24"/>
<keyword evidence="3" id="KW-0808">Transferase</keyword>
<keyword evidence="11" id="KW-1185">Reference proteome</keyword>
<evidence type="ECO:0000256" key="5">
    <source>
        <dbReference type="ARBA" id="ARBA00022722"/>
    </source>
</evidence>
<accession>A0A093DE24</accession>
<dbReference type="EC" id="3.1.26.4" evidence="2"/>
<organism evidence="10 11">
    <name type="scientific">Chaetura pelagica</name>
    <name type="common">Chimney swift</name>
    <name type="synonym">Hirundo pelagica</name>
    <dbReference type="NCBI Taxonomy" id="8897"/>
    <lineage>
        <taxon>Eukaryota</taxon>
        <taxon>Metazoa</taxon>
        <taxon>Chordata</taxon>
        <taxon>Craniata</taxon>
        <taxon>Vertebrata</taxon>
        <taxon>Euteleostomi</taxon>
        <taxon>Archelosauria</taxon>
        <taxon>Archosauria</taxon>
        <taxon>Dinosauria</taxon>
        <taxon>Saurischia</taxon>
        <taxon>Theropoda</taxon>
        <taxon>Coelurosauria</taxon>
        <taxon>Aves</taxon>
        <taxon>Neognathae</taxon>
        <taxon>Neoaves</taxon>
        <taxon>Strisores</taxon>
        <taxon>Apodiformes</taxon>
        <taxon>Apodidae</taxon>
        <taxon>Apodinae</taxon>
        <taxon>Chaetura</taxon>
    </lineage>
</organism>
<evidence type="ECO:0000256" key="8">
    <source>
        <dbReference type="ARBA" id="ARBA00022918"/>
    </source>
</evidence>
<feature type="non-terminal residue" evidence="10">
    <location>
        <position position="1"/>
    </location>
</feature>